<keyword evidence="2" id="KW-0560">Oxidoreductase</keyword>
<dbReference type="SUPFAM" id="SSF51735">
    <property type="entry name" value="NAD(P)-binding Rossmann-fold domains"/>
    <property type="match status" value="1"/>
</dbReference>
<dbReference type="Proteomes" id="UP001520878">
    <property type="component" value="Unassembled WGS sequence"/>
</dbReference>
<sequence length="286" mass="31163">MNTSWQLRFSGLVAVVTGAGSGMGRAYAQLLHEAGCNVVCVDNDALGLRHTQGLLGEESEAGCMIKPMDVSDPRAWSELAAEVAQQWGGAHVLINNAGIEGEVAPVWEIEPDTLERVMAVNFYGAVHGIRAFLPQLMAQPWSAIVNVSSIFGFVGAPTSADYCASKFALRGYTEALMVEMQQLGAGPQIHLVHPGGINTNINRKQASRAFRDKFLITDPMDIARHVLAAVAANRPRIVFGHQAKKTYWGSKLLPLRWIVRLMQREMQDVCDTAAFSTDHPGLKEKP</sequence>
<dbReference type="RefSeq" id="WP_229160099.1">
    <property type="nucleotide sequence ID" value="NZ_JAJEWP010000002.1"/>
</dbReference>
<evidence type="ECO:0000313" key="5">
    <source>
        <dbReference type="Proteomes" id="UP001520878"/>
    </source>
</evidence>
<keyword evidence="5" id="KW-1185">Reference proteome</keyword>
<evidence type="ECO:0000256" key="1">
    <source>
        <dbReference type="ARBA" id="ARBA00006484"/>
    </source>
</evidence>
<evidence type="ECO:0000256" key="3">
    <source>
        <dbReference type="RuleBase" id="RU000363"/>
    </source>
</evidence>
<accession>A0ABS8G7P3</accession>
<gene>
    <name evidence="4" type="ORF">LJ739_10155</name>
</gene>
<dbReference type="EMBL" id="JAJEWP010000002">
    <property type="protein sequence ID" value="MCC2616604.1"/>
    <property type="molecule type" value="Genomic_DNA"/>
</dbReference>
<dbReference type="InterPro" id="IPR036291">
    <property type="entry name" value="NAD(P)-bd_dom_sf"/>
</dbReference>
<evidence type="ECO:0000313" key="4">
    <source>
        <dbReference type="EMBL" id="MCC2616604.1"/>
    </source>
</evidence>
<dbReference type="InterPro" id="IPR020904">
    <property type="entry name" value="Sc_DH/Rdtase_CS"/>
</dbReference>
<dbReference type="PRINTS" id="PR00080">
    <property type="entry name" value="SDRFAMILY"/>
</dbReference>
<name>A0ABS8G7P3_9ALTE</name>
<dbReference type="PROSITE" id="PS00061">
    <property type="entry name" value="ADH_SHORT"/>
    <property type="match status" value="1"/>
</dbReference>
<evidence type="ECO:0000256" key="2">
    <source>
        <dbReference type="ARBA" id="ARBA00023002"/>
    </source>
</evidence>
<organism evidence="4 5">
    <name type="scientific">Fluctibacter halophilus</name>
    <dbReference type="NCBI Taxonomy" id="226011"/>
    <lineage>
        <taxon>Bacteria</taxon>
        <taxon>Pseudomonadati</taxon>
        <taxon>Pseudomonadota</taxon>
        <taxon>Gammaproteobacteria</taxon>
        <taxon>Alteromonadales</taxon>
        <taxon>Alteromonadaceae</taxon>
        <taxon>Fluctibacter</taxon>
    </lineage>
</organism>
<dbReference type="PANTHER" id="PTHR44196">
    <property type="entry name" value="DEHYDROGENASE/REDUCTASE SDR FAMILY MEMBER 7B"/>
    <property type="match status" value="1"/>
</dbReference>
<dbReference type="Gene3D" id="3.40.50.720">
    <property type="entry name" value="NAD(P)-binding Rossmann-like Domain"/>
    <property type="match status" value="1"/>
</dbReference>
<reference evidence="4 5" key="1">
    <citation type="submission" date="2021-10" db="EMBL/GenBank/DDBJ databases">
        <title>Draft genome of Aestuariibacter halophilus JC2043.</title>
        <authorList>
            <person name="Emsley S.A."/>
            <person name="Pfannmuller K.M."/>
            <person name="Ushijima B."/>
            <person name="Saw J.H."/>
            <person name="Videau P."/>
        </authorList>
    </citation>
    <scope>NUCLEOTIDE SEQUENCE [LARGE SCALE GENOMIC DNA]</scope>
    <source>
        <strain evidence="4 5">JC2043</strain>
    </source>
</reference>
<proteinExistence type="inferred from homology"/>
<comment type="similarity">
    <text evidence="1 3">Belongs to the short-chain dehydrogenases/reductases (SDR) family.</text>
</comment>
<dbReference type="Pfam" id="PF00106">
    <property type="entry name" value="adh_short"/>
    <property type="match status" value="1"/>
</dbReference>
<dbReference type="PRINTS" id="PR00081">
    <property type="entry name" value="GDHRDH"/>
</dbReference>
<dbReference type="InterPro" id="IPR002347">
    <property type="entry name" value="SDR_fam"/>
</dbReference>
<comment type="caution">
    <text evidence="4">The sequence shown here is derived from an EMBL/GenBank/DDBJ whole genome shotgun (WGS) entry which is preliminary data.</text>
</comment>
<protein>
    <submittedName>
        <fullName evidence="4">SDR family NAD(P)-dependent oxidoreductase</fullName>
    </submittedName>
</protein>
<dbReference type="PANTHER" id="PTHR44196:SF1">
    <property type="entry name" value="DEHYDROGENASE_REDUCTASE SDR FAMILY MEMBER 7B"/>
    <property type="match status" value="1"/>
</dbReference>